<proteinExistence type="predicted"/>
<dbReference type="EMBL" id="JAHRIO010069977">
    <property type="protein sequence ID" value="MEQ2180348.1"/>
    <property type="molecule type" value="Genomic_DNA"/>
</dbReference>
<keyword evidence="4" id="KW-1185">Reference proteome</keyword>
<comment type="caution">
    <text evidence="3">The sequence shown here is derived from an EMBL/GenBank/DDBJ whole genome shotgun (WGS) entry which is preliminary data.</text>
</comment>
<organism evidence="3 4">
    <name type="scientific">Goodea atripinnis</name>
    <dbReference type="NCBI Taxonomy" id="208336"/>
    <lineage>
        <taxon>Eukaryota</taxon>
        <taxon>Metazoa</taxon>
        <taxon>Chordata</taxon>
        <taxon>Craniata</taxon>
        <taxon>Vertebrata</taxon>
        <taxon>Euteleostomi</taxon>
        <taxon>Actinopterygii</taxon>
        <taxon>Neopterygii</taxon>
        <taxon>Teleostei</taxon>
        <taxon>Neoteleostei</taxon>
        <taxon>Acanthomorphata</taxon>
        <taxon>Ovalentaria</taxon>
        <taxon>Atherinomorphae</taxon>
        <taxon>Cyprinodontiformes</taxon>
        <taxon>Goodeidae</taxon>
        <taxon>Goodea</taxon>
    </lineage>
</organism>
<dbReference type="Pfam" id="PF25825">
    <property type="entry name" value="SAPC2_N"/>
    <property type="match status" value="1"/>
</dbReference>
<evidence type="ECO:0000313" key="3">
    <source>
        <dbReference type="EMBL" id="MEQ2180348.1"/>
    </source>
</evidence>
<sequence length="278" mass="31182">MADARTQEKISLKGGERKESIDRAAAEFQETEYSTDGLPKAFLHSLRTLFDILDDERRGYVHISEIESRWRGAETRELPGGVLSSLRRVTPPHGCLTFERFVAGLRYSMLNPENSSHFKAQAAVHPQQGPRHPQKSAPPSTCNVGPRVENRVRPLGNVTNTQQHRASSLQSRAHPEEGAAFSACGQARYGAGFQRSGRSLERIPVAPEDGCYPADPGHATKPTQPQQSRIRNIESLALESPQLHEACKWLQIMFVRGIMIDLHNRYSHNPLFTFFKFC</sequence>
<dbReference type="PANTHER" id="PTHR14907">
    <property type="entry name" value="FI14130P"/>
    <property type="match status" value="1"/>
</dbReference>
<dbReference type="PANTHER" id="PTHR14907:SF2">
    <property type="entry name" value="SUPPRESSOR APC DOMAIN-CONTAINING PROTEIN 2"/>
    <property type="match status" value="1"/>
</dbReference>
<protein>
    <recommendedName>
        <fullName evidence="2">Suppressor APC domain-containing protein</fullName>
    </recommendedName>
</protein>
<name>A0ABV0PA58_9TELE</name>
<gene>
    <name evidence="3" type="ORF">GOODEAATRI_000392</name>
</gene>
<dbReference type="InterPro" id="IPR026828">
    <property type="entry name" value="SAPC2_1/2"/>
</dbReference>
<evidence type="ECO:0000259" key="2">
    <source>
        <dbReference type="Pfam" id="PF25825"/>
    </source>
</evidence>
<feature type="region of interest" description="Disordered" evidence="1">
    <location>
        <begin position="121"/>
        <end position="146"/>
    </location>
</feature>
<evidence type="ECO:0000256" key="1">
    <source>
        <dbReference type="SAM" id="MobiDB-lite"/>
    </source>
</evidence>
<accession>A0ABV0PA58</accession>
<dbReference type="Proteomes" id="UP001476798">
    <property type="component" value="Unassembled WGS sequence"/>
</dbReference>
<evidence type="ECO:0000313" key="4">
    <source>
        <dbReference type="Proteomes" id="UP001476798"/>
    </source>
</evidence>
<reference evidence="3 4" key="1">
    <citation type="submission" date="2021-06" db="EMBL/GenBank/DDBJ databases">
        <authorList>
            <person name="Palmer J.M."/>
        </authorList>
    </citation>
    <scope>NUCLEOTIDE SEQUENCE [LARGE SCALE GENOMIC DNA]</scope>
    <source>
        <strain evidence="3 4">GA_2019</strain>
        <tissue evidence="3">Muscle</tissue>
    </source>
</reference>
<dbReference type="InterPro" id="IPR057953">
    <property type="entry name" value="SAPC2_N"/>
</dbReference>
<feature type="domain" description="Suppressor APC" evidence="2">
    <location>
        <begin position="37"/>
        <end position="111"/>
    </location>
</feature>